<keyword evidence="3" id="KW-0732">Signal</keyword>
<dbReference type="PROSITE" id="PS51767">
    <property type="entry name" value="PEPTIDASE_A1"/>
    <property type="match status" value="1"/>
</dbReference>
<dbReference type="InParanoid" id="A0A5J5EG51"/>
<sequence length="585" mass="62299">MLPNVFAALLLASPALAAVRTKPVVMPFNTHYGLGSSSSWFSVPLTVGSTDFNLSISTSLQHTWIPGASVCESASNKTSCALPLGGELPGSVSGSTVVFTDEVKGTYDGSASLLPARKEDPQTPLALTGKGVISQQELTVSANTGTFKISGQQSVGVFTTEAPLFNGYLSLPQVASALQVSGITPGNNFHLFLGAAAETNYSTPPSANSYDAKSYTLIFGGYDKSVFDLNQTQQYRIEGSGRRLQASVEDIIYRWTKGGDTDNSLLPASHTVVIDTTTPYLWLPQSAVDILVQVSGAVWNDSMDAYSFTRCFASECTAAEATSYDAVLDFILTTGQKLTLSFDSYFRLKTLWWEDLWTENRPVLPVRPLKNEKDPIILGRAVMAALHLWVDYDGQYFGLKTGNLSDYSAAEVVPWGEGHAPITNKTILAPPSTPSSSSAAAATSSAAAGSGYSSPTSSKKTVIAGIAAAGVALAIAGAVTYCWLRRGRRASTPMTTEQKEPISTVPELPQGEYYKLQEMDTKPAPLRHDMSGYGAPTPLRHEMSGYGAPAPLRHEMSGYGAPAEMAGGPPQPPHAVYEMPAWTGR</sequence>
<keyword evidence="2" id="KW-0812">Transmembrane</keyword>
<keyword evidence="2" id="KW-0472">Membrane</keyword>
<dbReference type="EMBL" id="VXIS01000388">
    <property type="protein sequence ID" value="KAA8893926.1"/>
    <property type="molecule type" value="Genomic_DNA"/>
</dbReference>
<comment type="caution">
    <text evidence="5">The sequence shown here is derived from an EMBL/GenBank/DDBJ whole genome shotgun (WGS) entry which is preliminary data.</text>
</comment>
<feature type="domain" description="Peptidase A1" evidence="4">
    <location>
        <begin position="41"/>
        <end position="400"/>
    </location>
</feature>
<evidence type="ECO:0000256" key="3">
    <source>
        <dbReference type="SAM" id="SignalP"/>
    </source>
</evidence>
<dbReference type="AlphaFoldDB" id="A0A5J5EG51"/>
<evidence type="ECO:0000313" key="6">
    <source>
        <dbReference type="Proteomes" id="UP000326924"/>
    </source>
</evidence>
<evidence type="ECO:0000259" key="4">
    <source>
        <dbReference type="PROSITE" id="PS51767"/>
    </source>
</evidence>
<evidence type="ECO:0000256" key="1">
    <source>
        <dbReference type="SAM" id="MobiDB-lite"/>
    </source>
</evidence>
<feature type="region of interest" description="Disordered" evidence="1">
    <location>
        <begin position="563"/>
        <end position="585"/>
    </location>
</feature>
<dbReference type="InterPro" id="IPR021109">
    <property type="entry name" value="Peptidase_aspartic_dom_sf"/>
</dbReference>
<feature type="chain" id="PRO_5023840268" evidence="3">
    <location>
        <begin position="18"/>
        <end position="585"/>
    </location>
</feature>
<dbReference type="Gene3D" id="2.40.70.10">
    <property type="entry name" value="Acid Proteases"/>
    <property type="match status" value="1"/>
</dbReference>
<organism evidence="5 6">
    <name type="scientific">Sphaerosporella brunnea</name>
    <dbReference type="NCBI Taxonomy" id="1250544"/>
    <lineage>
        <taxon>Eukaryota</taxon>
        <taxon>Fungi</taxon>
        <taxon>Dikarya</taxon>
        <taxon>Ascomycota</taxon>
        <taxon>Pezizomycotina</taxon>
        <taxon>Pezizomycetes</taxon>
        <taxon>Pezizales</taxon>
        <taxon>Pyronemataceae</taxon>
        <taxon>Sphaerosporella</taxon>
    </lineage>
</organism>
<dbReference type="Proteomes" id="UP000326924">
    <property type="component" value="Unassembled WGS sequence"/>
</dbReference>
<reference evidence="5 6" key="1">
    <citation type="submission" date="2019-09" db="EMBL/GenBank/DDBJ databases">
        <title>Draft genome of the ectomycorrhizal ascomycete Sphaerosporella brunnea.</title>
        <authorList>
            <consortium name="DOE Joint Genome Institute"/>
            <person name="Benucci G.M."/>
            <person name="Marozzi G."/>
            <person name="Antonielli L."/>
            <person name="Sanchez S."/>
            <person name="Marco P."/>
            <person name="Wang X."/>
            <person name="Falini L.B."/>
            <person name="Barry K."/>
            <person name="Haridas S."/>
            <person name="Lipzen A."/>
            <person name="Labutti K."/>
            <person name="Grigoriev I.V."/>
            <person name="Murat C."/>
            <person name="Martin F."/>
            <person name="Albertini E."/>
            <person name="Donnini D."/>
            <person name="Bonito G."/>
        </authorList>
    </citation>
    <scope>NUCLEOTIDE SEQUENCE [LARGE SCALE GENOMIC DNA]</scope>
    <source>
        <strain evidence="5 6">Sb_GMNB300</strain>
    </source>
</reference>
<gene>
    <name evidence="5" type="ORF">FN846DRAFT_976802</name>
</gene>
<dbReference type="SUPFAM" id="SSF50630">
    <property type="entry name" value="Acid proteases"/>
    <property type="match status" value="1"/>
</dbReference>
<evidence type="ECO:0000256" key="2">
    <source>
        <dbReference type="SAM" id="Phobius"/>
    </source>
</evidence>
<feature type="signal peptide" evidence="3">
    <location>
        <begin position="1"/>
        <end position="17"/>
    </location>
</feature>
<name>A0A5J5EG51_9PEZI</name>
<keyword evidence="2" id="KW-1133">Transmembrane helix</keyword>
<keyword evidence="6" id="KW-1185">Reference proteome</keyword>
<feature type="transmembrane region" description="Helical" evidence="2">
    <location>
        <begin position="462"/>
        <end position="484"/>
    </location>
</feature>
<evidence type="ECO:0000313" key="5">
    <source>
        <dbReference type="EMBL" id="KAA8893926.1"/>
    </source>
</evidence>
<dbReference type="OrthoDB" id="4074350at2759"/>
<proteinExistence type="predicted"/>
<accession>A0A5J5EG51</accession>
<protein>
    <submittedName>
        <fullName evidence="5">Aspartic peptidase domain-containing protein</fullName>
    </submittedName>
</protein>
<dbReference type="InterPro" id="IPR033121">
    <property type="entry name" value="PEPTIDASE_A1"/>
</dbReference>